<dbReference type="RefSeq" id="WP_184038273.1">
    <property type="nucleotide sequence ID" value="NZ_BAABAR010000019.1"/>
</dbReference>
<protein>
    <submittedName>
        <fullName evidence="2">Integrase</fullName>
    </submittedName>
</protein>
<dbReference type="Gene3D" id="1.10.443.10">
    <property type="entry name" value="Intergrase catalytic core"/>
    <property type="match status" value="1"/>
</dbReference>
<dbReference type="InterPro" id="IPR011010">
    <property type="entry name" value="DNA_brk_join_enz"/>
</dbReference>
<evidence type="ECO:0000256" key="1">
    <source>
        <dbReference type="ARBA" id="ARBA00023172"/>
    </source>
</evidence>
<gene>
    <name evidence="2" type="ORF">FHS97_002565</name>
</gene>
<reference evidence="2 3" key="1">
    <citation type="submission" date="2020-08" db="EMBL/GenBank/DDBJ databases">
        <title>Genomic Encyclopedia of Type Strains, Phase IV (KMG-IV): sequencing the most valuable type-strain genomes for metagenomic binning, comparative biology and taxonomic classification.</title>
        <authorList>
            <person name="Goeker M."/>
        </authorList>
    </citation>
    <scope>NUCLEOTIDE SEQUENCE [LARGE SCALE GENOMIC DNA]</scope>
    <source>
        <strain evidence="2 3">DSM 101535</strain>
    </source>
</reference>
<dbReference type="EMBL" id="JACIJN010000008">
    <property type="protein sequence ID" value="MBB5726622.1"/>
    <property type="molecule type" value="Genomic_DNA"/>
</dbReference>
<accession>A0ABR6N742</accession>
<keyword evidence="3" id="KW-1185">Reference proteome</keyword>
<evidence type="ECO:0000313" key="3">
    <source>
        <dbReference type="Proteomes" id="UP000560131"/>
    </source>
</evidence>
<comment type="caution">
    <text evidence="2">The sequence shown here is derived from an EMBL/GenBank/DDBJ whole genome shotgun (WGS) entry which is preliminary data.</text>
</comment>
<proteinExistence type="predicted"/>
<organism evidence="2 3">
    <name type="scientific">Sphingomonas endophytica</name>
    <dbReference type="NCBI Taxonomy" id="869719"/>
    <lineage>
        <taxon>Bacteria</taxon>
        <taxon>Pseudomonadati</taxon>
        <taxon>Pseudomonadota</taxon>
        <taxon>Alphaproteobacteria</taxon>
        <taxon>Sphingomonadales</taxon>
        <taxon>Sphingomonadaceae</taxon>
        <taxon>Sphingomonas</taxon>
    </lineage>
</organism>
<dbReference type="SUPFAM" id="SSF56349">
    <property type="entry name" value="DNA breaking-rejoining enzymes"/>
    <property type="match status" value="1"/>
</dbReference>
<name>A0ABR6N742_9SPHN</name>
<sequence>MVLHDHRRERWACQEQGGGSTGAIRRRTDPARLPDYVKALRAAGETMLFPELRTASGERSYGDVYYKNLWMKIARKLDFIEPGRPIHSFRHTVTTELKHREVFLETRADLVGHNMSGETAGRYSKAARLTRLKEAVDQITNVTDRLRPLPRRLLPASSRQPRPARLKVGERS</sequence>
<keyword evidence="1" id="KW-0233">DNA recombination</keyword>
<dbReference type="Proteomes" id="UP000560131">
    <property type="component" value="Unassembled WGS sequence"/>
</dbReference>
<evidence type="ECO:0000313" key="2">
    <source>
        <dbReference type="EMBL" id="MBB5726622.1"/>
    </source>
</evidence>
<dbReference type="InterPro" id="IPR013762">
    <property type="entry name" value="Integrase-like_cat_sf"/>
</dbReference>